<proteinExistence type="predicted"/>
<evidence type="ECO:0000313" key="1">
    <source>
        <dbReference type="EMBL" id="EOZ91947.1"/>
    </source>
</evidence>
<reference evidence="1 2" key="1">
    <citation type="journal article" date="2013" name="Genome Announc.">
        <title>Draft Genome Sequence of Indibacter alkaliphilus Strain LW1T, Isolated from Lonar Lake, a Haloalkaline Lake in the Buldana District of Maharashtra, India.</title>
        <authorList>
            <person name="Singh A."/>
            <person name="Kumar Jangir P."/>
            <person name="Sharma R."/>
            <person name="Singh A."/>
            <person name="Kumar Pinnaka A."/>
            <person name="Shivaji S."/>
        </authorList>
    </citation>
    <scope>NUCLEOTIDE SEQUENCE [LARGE SCALE GENOMIC DNA]</scope>
    <source>
        <strain evidence="2">CCUG 57479 / KCTC 22604 / LW1</strain>
    </source>
</reference>
<sequence length="39" mass="4494">MNVYYYTGKAASFGAVFFEERLQGEGKEVPSTKYDEPRK</sequence>
<keyword evidence="2" id="KW-1185">Reference proteome</keyword>
<accession>S2CXP9</accession>
<gene>
    <name evidence="1" type="ORF">A33Q_4040</name>
</gene>
<comment type="caution">
    <text evidence="1">The sequence shown here is derived from an EMBL/GenBank/DDBJ whole genome shotgun (WGS) entry which is preliminary data.</text>
</comment>
<dbReference type="AlphaFoldDB" id="S2CXP9"/>
<dbReference type="Proteomes" id="UP000006073">
    <property type="component" value="Unassembled WGS sequence"/>
</dbReference>
<name>S2CXP9_INDAL</name>
<dbReference type="EMBL" id="ALWO02000052">
    <property type="protein sequence ID" value="EOZ91947.1"/>
    <property type="molecule type" value="Genomic_DNA"/>
</dbReference>
<evidence type="ECO:0000313" key="2">
    <source>
        <dbReference type="Proteomes" id="UP000006073"/>
    </source>
</evidence>
<protein>
    <submittedName>
        <fullName evidence="1">Uncharacterized protein</fullName>
    </submittedName>
</protein>
<organism evidence="1 2">
    <name type="scientific">Indibacter alkaliphilus (strain CCUG 57479 / KCTC 22604 / LW1)</name>
    <dbReference type="NCBI Taxonomy" id="1189612"/>
    <lineage>
        <taxon>Bacteria</taxon>
        <taxon>Pseudomonadati</taxon>
        <taxon>Bacteroidota</taxon>
        <taxon>Cytophagia</taxon>
        <taxon>Cytophagales</taxon>
        <taxon>Cyclobacteriaceae</taxon>
    </lineage>
</organism>